<keyword evidence="2" id="KW-1185">Reference proteome</keyword>
<organism evidence="1 2">
    <name type="scientific">Avena sativa</name>
    <name type="common">Oat</name>
    <dbReference type="NCBI Taxonomy" id="4498"/>
    <lineage>
        <taxon>Eukaryota</taxon>
        <taxon>Viridiplantae</taxon>
        <taxon>Streptophyta</taxon>
        <taxon>Embryophyta</taxon>
        <taxon>Tracheophyta</taxon>
        <taxon>Spermatophyta</taxon>
        <taxon>Magnoliopsida</taxon>
        <taxon>Liliopsida</taxon>
        <taxon>Poales</taxon>
        <taxon>Poaceae</taxon>
        <taxon>BOP clade</taxon>
        <taxon>Pooideae</taxon>
        <taxon>Poodae</taxon>
        <taxon>Poeae</taxon>
        <taxon>Poeae Chloroplast Group 1 (Aveneae type)</taxon>
        <taxon>Aveninae</taxon>
        <taxon>Avena</taxon>
    </lineage>
</organism>
<dbReference type="EnsemblPlants" id="AVESA.00010b.r2.UnG1415700.1">
    <property type="protein sequence ID" value="AVESA.00010b.r2.UnG1415700.1.CDS"/>
    <property type="gene ID" value="AVESA.00010b.r2.UnG1415700"/>
</dbReference>
<accession>A0ACD6ARX4</accession>
<reference evidence="1" key="1">
    <citation type="submission" date="2025-09" db="UniProtKB">
        <authorList>
            <consortium name="EnsemblPlants"/>
        </authorList>
    </citation>
    <scope>IDENTIFICATION</scope>
</reference>
<evidence type="ECO:0000313" key="1">
    <source>
        <dbReference type="EnsemblPlants" id="AVESA.00010b.r2.UnG1415700.1.CDS"/>
    </source>
</evidence>
<name>A0ACD6ARX4_AVESA</name>
<evidence type="ECO:0000313" key="2">
    <source>
        <dbReference type="Proteomes" id="UP001732700"/>
    </source>
</evidence>
<proteinExistence type="predicted"/>
<protein>
    <submittedName>
        <fullName evidence="1">Uncharacterized protein</fullName>
    </submittedName>
</protein>
<dbReference type="Proteomes" id="UP001732700">
    <property type="component" value="Unassembled WGS sequence"/>
</dbReference>
<sequence>MSFQEGSEDLKNVIDVVDKRVADLYNDTLMIAAGMLDPEAHYKYDLASNPHFMQAFTMAIQKVADSPANAAEALEQFEMFRSSRGMFDKEIARRGVGKAGPAHWWMLYGGEVRILQGYAIRIVSQCMSSSGCERNWSPFALMHAQARNQIAYEKLHKMVYVRYNLRLRTEQSETDTEEKYGKENKEFDPFRMMMDVELYDKENPIMDWLNVPGSESLTLLDEEDGCDPPTPSRAAVDMICKATLSEDVLDKPIRAWELKKSNMPGSRKQKRKKGKTATNAGGSLHAMSTRNKMKDLSSPR</sequence>